<protein>
    <recommendedName>
        <fullName evidence="11">V-SNARE coiled-coil homology domain-containing protein</fullName>
    </recommendedName>
</protein>
<evidence type="ECO:0000313" key="12">
    <source>
        <dbReference type="EMBL" id="KAK6728922.1"/>
    </source>
</evidence>
<evidence type="ECO:0000259" key="11">
    <source>
        <dbReference type="PROSITE" id="PS50892"/>
    </source>
</evidence>
<accession>A0ABR1BU99</accession>
<dbReference type="EMBL" id="JAVFWL010000001">
    <property type="protein sequence ID" value="KAK6728922.1"/>
    <property type="molecule type" value="Genomic_DNA"/>
</dbReference>
<comment type="subcellular location">
    <subcellularLocation>
        <location evidence="1">Cell membrane</location>
        <topology evidence="1">Peripheral membrane protein</topology>
    </subcellularLocation>
    <subcellularLocation>
        <location evidence="2">Cytoplasm</location>
    </subcellularLocation>
</comment>
<feature type="region of interest" description="Disordered" evidence="10">
    <location>
        <begin position="822"/>
        <end position="859"/>
    </location>
</feature>
<dbReference type="InterPro" id="IPR013577">
    <property type="entry name" value="LLGL2"/>
</dbReference>
<keyword evidence="8" id="KW-0677">Repeat</keyword>
<evidence type="ECO:0000256" key="8">
    <source>
        <dbReference type="ARBA" id="ARBA00022737"/>
    </source>
</evidence>
<evidence type="ECO:0000313" key="13">
    <source>
        <dbReference type="Proteomes" id="UP001303046"/>
    </source>
</evidence>
<name>A0ABR1BU99_NECAM</name>
<dbReference type="Gene3D" id="2.130.10.10">
    <property type="entry name" value="YVTN repeat-like/Quinoprotein amine dehydrogenase"/>
    <property type="match status" value="3"/>
</dbReference>
<dbReference type="Gene3D" id="1.20.5.110">
    <property type="match status" value="1"/>
</dbReference>
<keyword evidence="9" id="KW-0175">Coiled coil</keyword>
<keyword evidence="13" id="KW-1185">Reference proteome</keyword>
<keyword evidence="7" id="KW-0853">WD repeat</keyword>
<dbReference type="InterPro" id="IPR001680">
    <property type="entry name" value="WD40_rpt"/>
</dbReference>
<evidence type="ECO:0000256" key="1">
    <source>
        <dbReference type="ARBA" id="ARBA00004202"/>
    </source>
</evidence>
<comment type="similarity">
    <text evidence="3">Belongs to the WD repeat L(2)GL family.</text>
</comment>
<dbReference type="SMART" id="SM00320">
    <property type="entry name" value="WD40"/>
    <property type="match status" value="7"/>
</dbReference>
<feature type="region of interest" description="Disordered" evidence="10">
    <location>
        <begin position="540"/>
        <end position="568"/>
    </location>
</feature>
<dbReference type="PANTHER" id="PTHR10241:SF25">
    <property type="entry name" value="TOMOSYN, ISOFORM C"/>
    <property type="match status" value="1"/>
</dbReference>
<reference evidence="12 13" key="1">
    <citation type="submission" date="2023-08" db="EMBL/GenBank/DDBJ databases">
        <title>A Necator americanus chromosomal reference genome.</title>
        <authorList>
            <person name="Ilik V."/>
            <person name="Petrzelkova K.J."/>
            <person name="Pardy F."/>
            <person name="Fuh T."/>
            <person name="Niatou-Singa F.S."/>
            <person name="Gouil Q."/>
            <person name="Baker L."/>
            <person name="Ritchie M.E."/>
            <person name="Jex A.R."/>
            <person name="Gazzola D."/>
            <person name="Li H."/>
            <person name="Toshio Fujiwara R."/>
            <person name="Zhan B."/>
            <person name="Aroian R.V."/>
            <person name="Pafco B."/>
            <person name="Schwarz E.M."/>
        </authorList>
    </citation>
    <scope>NUCLEOTIDE SEQUENCE [LARGE SCALE GENOMIC DNA]</scope>
    <source>
        <strain evidence="12 13">Aroian</strain>
        <tissue evidence="12">Whole animal</tissue>
    </source>
</reference>
<keyword evidence="6" id="KW-0963">Cytoplasm</keyword>
<keyword evidence="4" id="KW-1003">Cell membrane</keyword>
<evidence type="ECO:0000256" key="4">
    <source>
        <dbReference type="ARBA" id="ARBA00022475"/>
    </source>
</evidence>
<evidence type="ECO:0000256" key="3">
    <source>
        <dbReference type="ARBA" id="ARBA00008070"/>
    </source>
</evidence>
<keyword evidence="5" id="KW-0268">Exocytosis</keyword>
<dbReference type="Proteomes" id="UP001303046">
    <property type="component" value="Unassembled WGS sequence"/>
</dbReference>
<dbReference type="Pfam" id="PF08366">
    <property type="entry name" value="LLGL"/>
    <property type="match status" value="1"/>
</dbReference>
<dbReference type="SUPFAM" id="SSF50978">
    <property type="entry name" value="WD40 repeat-like"/>
    <property type="match status" value="2"/>
</dbReference>
<dbReference type="PRINTS" id="PR00962">
    <property type="entry name" value="LETHAL2GIANT"/>
</dbReference>
<dbReference type="CDD" id="cd15873">
    <property type="entry name" value="R-SNARE_STXBP5_6"/>
    <property type="match status" value="1"/>
</dbReference>
<organism evidence="12 13">
    <name type="scientific">Necator americanus</name>
    <name type="common">Human hookworm</name>
    <dbReference type="NCBI Taxonomy" id="51031"/>
    <lineage>
        <taxon>Eukaryota</taxon>
        <taxon>Metazoa</taxon>
        <taxon>Ecdysozoa</taxon>
        <taxon>Nematoda</taxon>
        <taxon>Chromadorea</taxon>
        <taxon>Rhabditida</taxon>
        <taxon>Rhabditina</taxon>
        <taxon>Rhabditomorpha</taxon>
        <taxon>Strongyloidea</taxon>
        <taxon>Ancylostomatidae</taxon>
        <taxon>Bunostominae</taxon>
        <taxon>Necator</taxon>
    </lineage>
</organism>
<evidence type="ECO:0000256" key="10">
    <source>
        <dbReference type="SAM" id="MobiDB-lite"/>
    </source>
</evidence>
<dbReference type="InterPro" id="IPR015943">
    <property type="entry name" value="WD40/YVTN_repeat-like_dom_sf"/>
</dbReference>
<evidence type="ECO:0000256" key="2">
    <source>
        <dbReference type="ARBA" id="ARBA00004496"/>
    </source>
</evidence>
<evidence type="ECO:0000256" key="9">
    <source>
        <dbReference type="PROSITE-ProRule" id="PRU00290"/>
    </source>
</evidence>
<dbReference type="InterPro" id="IPR042855">
    <property type="entry name" value="V_SNARE_CC"/>
</dbReference>
<dbReference type="InterPro" id="IPR000664">
    <property type="entry name" value="Lethal2_giant"/>
</dbReference>
<dbReference type="PANTHER" id="PTHR10241">
    <property type="entry name" value="LETHAL 2 GIANT LARVAE PROTEIN"/>
    <property type="match status" value="1"/>
</dbReference>
<comment type="caution">
    <text evidence="12">The sequence shown here is derived from an EMBL/GenBank/DDBJ whole genome shotgun (WGS) entry which is preliminary data.</text>
</comment>
<dbReference type="PROSITE" id="PS50892">
    <property type="entry name" value="V_SNARE"/>
    <property type="match status" value="1"/>
</dbReference>
<evidence type="ECO:0000256" key="6">
    <source>
        <dbReference type="ARBA" id="ARBA00022490"/>
    </source>
</evidence>
<evidence type="ECO:0000256" key="5">
    <source>
        <dbReference type="ARBA" id="ARBA00022483"/>
    </source>
</evidence>
<gene>
    <name evidence="12" type="primary">Necator_chrI.g2285</name>
    <name evidence="12" type="ORF">RB195_006158</name>
</gene>
<dbReference type="InterPro" id="IPR036322">
    <property type="entry name" value="WD40_repeat_dom_sf"/>
</dbReference>
<feature type="domain" description="V-SNARE coiled-coil homology" evidence="11">
    <location>
        <begin position="1185"/>
        <end position="1249"/>
    </location>
</feature>
<proteinExistence type="inferred from homology"/>
<sequence length="1250" mass="137038">MDKAKKKFASAIDGLRSLHNRIEIAVDEKIQPEHCCFEKIVRHGFPDDARCLAYDPVQRLLAIGTGHGLVRIIGDVGVDYLLRHESDHAVNHIQFLINEGGLITACGNDIIHLWNYRQKTPEIVHSLKLNKESVTCINLPMGNRWLYVGTDKGNVYFVSVGTFQLSPYIINWNKAIDLSCRVHPGPVKQIAPSPTEPTKLLIAYDKGVMVQWNLVTKEVDRFPLDPPIKCFSWHYEGKSVMTGNVDGSICVYSMKRTNEPQQKTSPHGQGPCRPIMIIDWKHNTDGDQLVVFAGGMPTDDGLPVPALTFLRASKSATVLEMDHPILSFVTLPQIPFVSCPQQPQALAVLLKGELMMIDLMTPGYPCMESPHAMDLHEAPITCVSYYSDCPSDLVGALTLVGCRQRRKGYSERPWPVNGGIGRECAAGHQELIITGHKDGTVRFWQASGENLQILYRLKTASHFERLEELEGCEKVSHAVKSVELCVESRLLLVSGVSGQVTLFRFTKAESMNTIAVVQIPLLGACTSNTADERMTPLPAPKEIRRQKKVISRDSTHSPDTSDASGDEQIVPFKVRGAPVKRAAGYQPELACLVPWPSTSHADSVTATALNSAFGVIALGMSNGLALVDIAQCALIYAWSTSELYGSDPTPAIQLQMGDVSSPSPVELNSEDDDVKMFCKGEATSPLRKAPLSPKPSVVSVFRRNTAEFAASIRERYREARREPTDRPDTEIGEDALLSMQTKPGRCQSERNGGFIRRLTKKRTAVTRSLSLHLHKTDEGQFVLCCVSPLTERNQLVRLNTDNRQKSFDRRRELFKAYSMAVTQSEQCNGGSPRGETPRDSPVLSRNRDGTGPSPSISSHSLEKLNIAAGESVSSLTFIHSFSRRNDPRSSPCLWVGTSAGASIALNLILPQDRLISTVVIAPSGTVVKLRGQVLYQTFMDQSFCLTSGASESYKETSKESKDSGSPEKTFTNRILTKASLSPTYSSSLDLAEDILQTLIIVAEFEVKVIALPSFSQLFVHKCEEIPLVKAQATHVRGYPVLMCLSADGKLIVLSLPSLRILHQAPFLPHSVEIEDAICQKISFSEHGLGIYMASPSEVEKYTICSELAEQAAESLGELFVACDLPEPPRNNSSFLKGVSSMFTGTQRQDSYDVDTILSDREKASGGVGGGVTRAVARTIPGPSGNMERAQAGGISAGQAAAMALQNISERGEKLSATVDATENLRNSAMNLSQRTGKLVEKLEKKKWYNF</sequence>
<evidence type="ECO:0000256" key="7">
    <source>
        <dbReference type="ARBA" id="ARBA00022574"/>
    </source>
</evidence>
<keyword evidence="4" id="KW-0472">Membrane</keyword>